<dbReference type="InterPro" id="IPR001206">
    <property type="entry name" value="Diacylglycerol_kinase_cat_dom"/>
</dbReference>
<dbReference type="VEuPathDB" id="VectorBase:CSON008254"/>
<dbReference type="GO" id="GO:0016020">
    <property type="term" value="C:membrane"/>
    <property type="evidence" value="ECO:0007669"/>
    <property type="project" value="GOC"/>
</dbReference>
<dbReference type="PANTHER" id="PTHR12358">
    <property type="entry name" value="SPHINGOSINE KINASE"/>
    <property type="match status" value="1"/>
</dbReference>
<dbReference type="PROSITE" id="PS50146">
    <property type="entry name" value="DAGK"/>
    <property type="match status" value="1"/>
</dbReference>
<organism evidence="2">
    <name type="scientific">Culicoides sonorensis</name>
    <name type="common">Biting midge</name>
    <dbReference type="NCBI Taxonomy" id="179676"/>
    <lineage>
        <taxon>Eukaryota</taxon>
        <taxon>Metazoa</taxon>
        <taxon>Ecdysozoa</taxon>
        <taxon>Arthropoda</taxon>
        <taxon>Hexapoda</taxon>
        <taxon>Insecta</taxon>
        <taxon>Pterygota</taxon>
        <taxon>Neoptera</taxon>
        <taxon>Endopterygota</taxon>
        <taxon>Diptera</taxon>
        <taxon>Nematocera</taxon>
        <taxon>Chironomoidea</taxon>
        <taxon>Ceratopogonidae</taxon>
        <taxon>Ceratopogoninae</taxon>
        <taxon>Culicoides</taxon>
        <taxon>Monoculicoides</taxon>
    </lineage>
</organism>
<dbReference type="EMBL" id="UFQT01003114">
    <property type="protein sequence ID" value="SSX34603.1"/>
    <property type="molecule type" value="Genomic_DNA"/>
</dbReference>
<sequence>MNSTVCRFTMAHKSEEVLLNIFNVGKKRYKVFFHLNIIKWQKLSRHDTFNEKQNNNDSDKSTTVSLCDILNVTVKEATTRNGLYQIHPTLDIGSPSAIASPSTEFKEFTIHYATETRKRDQLKELKYNAISFCSNDFALVRIWFLTLHDSLRALRLNRPKNLLLFINPYSGKRNALMVYEKYAKPLFQIANVNVTCIISQKANQISDIIIEQDLTRYDGLVIVGGDGTFAEAFNGLIRKYLQYDDFELDDESFSQKINIPIGIIGSGSTDCVAYSIYGTSDPTTSVLNIILGSSSGLDLASVRNDQNTLLKMYCSVLSYGYLGDIIRKSENYRKWLGTKRYEFTGFKEFFKNNGYEVEISYLVDDHSIDNREGCRSDCERCSKLKSHTDNNESHHEHGTWKTKTGKFFMISAANIKCACSKSPNGISPSCHFSDGYIDIICVKHTNLLNNLKLLLTLTKKDKDISDLGFVEKIRTRKFQFRAIASNEMNFNSDYINSSSTQTIQSSSNYFDQKNGLSSFNCDGEILLDSYVTVTGHRNILKVFRKTAITPSI</sequence>
<dbReference type="Pfam" id="PF00781">
    <property type="entry name" value="DAGK_cat"/>
    <property type="match status" value="1"/>
</dbReference>
<dbReference type="GO" id="GO:0006672">
    <property type="term" value="P:ceramide metabolic process"/>
    <property type="evidence" value="ECO:0007669"/>
    <property type="project" value="TreeGrafter"/>
</dbReference>
<evidence type="ECO:0000259" key="1">
    <source>
        <dbReference type="PROSITE" id="PS50146"/>
    </source>
</evidence>
<accession>A0A336N0X5</accession>
<name>A0A336N0X5_CULSO</name>
<dbReference type="AlphaFoldDB" id="A0A336N0X5"/>
<dbReference type="InterPro" id="IPR045363">
    <property type="entry name" value="CERK_C"/>
</dbReference>
<protein>
    <submittedName>
        <fullName evidence="2">CSON008254 protein</fullName>
    </submittedName>
</protein>
<dbReference type="PANTHER" id="PTHR12358:SF111">
    <property type="entry name" value="CERAMIDE KINASE, ISOFORM A"/>
    <property type="match status" value="1"/>
</dbReference>
<dbReference type="Pfam" id="PF19280">
    <property type="entry name" value="CERK_C"/>
    <property type="match status" value="1"/>
</dbReference>
<feature type="domain" description="DAGKc" evidence="1">
    <location>
        <begin position="157"/>
        <end position="306"/>
    </location>
</feature>
<proteinExistence type="predicted"/>
<dbReference type="Pfam" id="PF25382">
    <property type="entry name" value="PH_CERK"/>
    <property type="match status" value="1"/>
</dbReference>
<evidence type="ECO:0000313" key="2">
    <source>
        <dbReference type="EMBL" id="SSX34603.1"/>
    </source>
</evidence>
<dbReference type="OMA" id="SEHSMCL"/>
<dbReference type="InterPro" id="IPR050187">
    <property type="entry name" value="Lipid_Phosphate_FormReg"/>
</dbReference>
<dbReference type="Gene3D" id="3.40.50.10330">
    <property type="entry name" value="Probable inorganic polyphosphate/atp-NAD kinase, domain 1"/>
    <property type="match status" value="1"/>
</dbReference>
<dbReference type="InterPro" id="IPR057465">
    <property type="entry name" value="CERK_PH"/>
</dbReference>
<dbReference type="SUPFAM" id="SSF111331">
    <property type="entry name" value="NAD kinase/diacylglycerol kinase-like"/>
    <property type="match status" value="1"/>
</dbReference>
<dbReference type="InterPro" id="IPR017438">
    <property type="entry name" value="ATP-NAD_kinase_N"/>
</dbReference>
<dbReference type="GO" id="GO:0001729">
    <property type="term" value="F:ceramide kinase activity"/>
    <property type="evidence" value="ECO:0007669"/>
    <property type="project" value="TreeGrafter"/>
</dbReference>
<dbReference type="Gene3D" id="2.60.200.40">
    <property type="match status" value="1"/>
</dbReference>
<reference evidence="2" key="1">
    <citation type="submission" date="2018-07" db="EMBL/GenBank/DDBJ databases">
        <authorList>
            <person name="Quirk P.G."/>
            <person name="Krulwich T.A."/>
        </authorList>
    </citation>
    <scope>NUCLEOTIDE SEQUENCE</scope>
</reference>
<dbReference type="InterPro" id="IPR016064">
    <property type="entry name" value="NAD/diacylglycerol_kinase_sf"/>
</dbReference>
<gene>
    <name evidence="2" type="primary">CSON008254</name>
</gene>